<dbReference type="CDD" id="cd24032">
    <property type="entry name" value="ASKHA_NBD_TsaB"/>
    <property type="match status" value="1"/>
</dbReference>
<evidence type="ECO:0000256" key="2">
    <source>
        <dbReference type="ARBA" id="ARBA00019012"/>
    </source>
</evidence>
<dbReference type="STRING" id="61595.SAMN05421644_10937"/>
<dbReference type="OrthoDB" id="9809995at2"/>
<dbReference type="SUPFAM" id="SSF53067">
    <property type="entry name" value="Actin-like ATPase domain"/>
    <property type="match status" value="2"/>
</dbReference>
<dbReference type="Gene3D" id="3.30.420.40">
    <property type="match status" value="2"/>
</dbReference>
<dbReference type="NCBIfam" id="TIGR03725">
    <property type="entry name" value="T6A_YeaZ"/>
    <property type="match status" value="1"/>
</dbReference>
<dbReference type="Proteomes" id="UP000198672">
    <property type="component" value="Unassembled WGS sequence"/>
</dbReference>
<dbReference type="InterPro" id="IPR000905">
    <property type="entry name" value="Gcp-like_dom"/>
</dbReference>
<dbReference type="RefSeq" id="WP_091332581.1">
    <property type="nucleotide sequence ID" value="NZ_FNOW01000009.1"/>
</dbReference>
<dbReference type="GO" id="GO:0002949">
    <property type="term" value="P:tRNA threonylcarbamoyladenosine modification"/>
    <property type="evidence" value="ECO:0007669"/>
    <property type="project" value="InterPro"/>
</dbReference>
<dbReference type="EMBL" id="FNOW01000009">
    <property type="protein sequence ID" value="SDX67300.1"/>
    <property type="molecule type" value="Genomic_DNA"/>
</dbReference>
<accession>A0A1H3DLT4</accession>
<protein>
    <recommendedName>
        <fullName evidence="2">tRNA threonylcarbamoyladenosine biosynthesis protein TsaB</fullName>
    </recommendedName>
    <alternativeName>
        <fullName evidence="3">t(6)A37 threonylcarbamoyladenosine biosynthesis protein TsaB</fullName>
    </alternativeName>
</protein>
<evidence type="ECO:0000313" key="5">
    <source>
        <dbReference type="EMBL" id="SDX67300.1"/>
    </source>
</evidence>
<keyword evidence="6" id="KW-1185">Reference proteome</keyword>
<evidence type="ECO:0000256" key="3">
    <source>
        <dbReference type="ARBA" id="ARBA00032446"/>
    </source>
</evidence>
<reference evidence="6" key="1">
    <citation type="submission" date="2016-10" db="EMBL/GenBank/DDBJ databases">
        <authorList>
            <person name="Varghese N."/>
            <person name="Submissions S."/>
        </authorList>
    </citation>
    <scope>NUCLEOTIDE SEQUENCE [LARGE SCALE GENOMIC DNA]</scope>
    <source>
        <strain evidence="6">DSM 173</strain>
    </source>
</reference>
<evidence type="ECO:0000313" key="6">
    <source>
        <dbReference type="Proteomes" id="UP000198672"/>
    </source>
</evidence>
<comment type="similarity">
    <text evidence="1">Belongs to the KAE1 / TsaD family. TsaB subfamily.</text>
</comment>
<dbReference type="Pfam" id="PF00814">
    <property type="entry name" value="TsaD"/>
    <property type="match status" value="1"/>
</dbReference>
<feature type="domain" description="Gcp-like" evidence="4">
    <location>
        <begin position="29"/>
        <end position="154"/>
    </location>
</feature>
<organism evidence="5 6">
    <name type="scientific">Allochromatium warmingii</name>
    <name type="common">Chromatium warmingii</name>
    <dbReference type="NCBI Taxonomy" id="61595"/>
    <lineage>
        <taxon>Bacteria</taxon>
        <taxon>Pseudomonadati</taxon>
        <taxon>Pseudomonadota</taxon>
        <taxon>Gammaproteobacteria</taxon>
        <taxon>Chromatiales</taxon>
        <taxon>Chromatiaceae</taxon>
        <taxon>Allochromatium</taxon>
    </lineage>
</organism>
<dbReference type="AlphaFoldDB" id="A0A1H3DLT4"/>
<gene>
    <name evidence="5" type="ORF">SAMN05421644_10937</name>
</gene>
<dbReference type="InterPro" id="IPR022496">
    <property type="entry name" value="T6A_TsaB"/>
</dbReference>
<name>A0A1H3DLT4_ALLWA</name>
<evidence type="ECO:0000259" key="4">
    <source>
        <dbReference type="Pfam" id="PF00814"/>
    </source>
</evidence>
<proteinExistence type="inferred from homology"/>
<dbReference type="InterPro" id="IPR043129">
    <property type="entry name" value="ATPase_NBD"/>
</dbReference>
<sequence length="224" mass="24034">MKLLAIDTSNAACSAALLCDQQVIQELTIAPRRHGELILGMMQRLLEQAGLELRTLDALAFGCGPGSFTGIRIATSVIQGAAFGSELPVVPISTLAALAQGQFRRDGHRRLLTALDARMDEVYWGCYEIGEQDRAELCCAEQVCVPTQVCYPAGEGWQGVGPGWAVHGMALRARIGAALIGTNPEAICEAQDIAWLAASELAADRWVSAQQALPVYLRDRVTRG</sequence>
<evidence type="ECO:0000256" key="1">
    <source>
        <dbReference type="ARBA" id="ARBA00010493"/>
    </source>
</evidence>